<dbReference type="AlphaFoldDB" id="A0A2L2SXA5"/>
<feature type="region of interest" description="Disordered" evidence="1">
    <location>
        <begin position="477"/>
        <end position="534"/>
    </location>
</feature>
<protein>
    <submittedName>
        <fullName evidence="2">Uncharacterized protein</fullName>
    </submittedName>
</protein>
<keyword evidence="3" id="KW-1185">Reference proteome</keyword>
<feature type="region of interest" description="Disordered" evidence="1">
    <location>
        <begin position="186"/>
        <end position="268"/>
    </location>
</feature>
<name>A0A2L2SXA5_9HYPO</name>
<feature type="compositionally biased region" description="Polar residues" evidence="1">
    <location>
        <begin position="130"/>
        <end position="142"/>
    </location>
</feature>
<feature type="compositionally biased region" description="Acidic residues" evidence="1">
    <location>
        <begin position="486"/>
        <end position="501"/>
    </location>
</feature>
<feature type="compositionally biased region" description="Low complexity" evidence="1">
    <location>
        <begin position="197"/>
        <end position="210"/>
    </location>
</feature>
<organism evidence="2 3">
    <name type="scientific">Fusarium venenatum</name>
    <dbReference type="NCBI Taxonomy" id="56646"/>
    <lineage>
        <taxon>Eukaryota</taxon>
        <taxon>Fungi</taxon>
        <taxon>Dikarya</taxon>
        <taxon>Ascomycota</taxon>
        <taxon>Pezizomycotina</taxon>
        <taxon>Sordariomycetes</taxon>
        <taxon>Hypocreomycetidae</taxon>
        <taxon>Hypocreales</taxon>
        <taxon>Nectriaceae</taxon>
        <taxon>Fusarium</taxon>
    </lineage>
</organism>
<dbReference type="EMBL" id="LN649230">
    <property type="protein sequence ID" value="CEI61458.1"/>
    <property type="molecule type" value="Genomic_DNA"/>
</dbReference>
<evidence type="ECO:0000313" key="2">
    <source>
        <dbReference type="EMBL" id="CEI61458.1"/>
    </source>
</evidence>
<accession>A0A2L2SXA5</accession>
<feature type="compositionally biased region" description="Polar residues" evidence="1">
    <location>
        <begin position="506"/>
        <end position="515"/>
    </location>
</feature>
<feature type="region of interest" description="Disordered" evidence="1">
    <location>
        <begin position="86"/>
        <end position="146"/>
    </location>
</feature>
<feature type="compositionally biased region" description="Polar residues" evidence="1">
    <location>
        <begin position="86"/>
        <end position="100"/>
    </location>
</feature>
<evidence type="ECO:0000256" key="1">
    <source>
        <dbReference type="SAM" id="MobiDB-lite"/>
    </source>
</evidence>
<reference evidence="3" key="1">
    <citation type="submission" date="2014-10" db="EMBL/GenBank/DDBJ databases">
        <authorList>
            <person name="King R."/>
        </authorList>
    </citation>
    <scope>NUCLEOTIDE SEQUENCE [LARGE SCALE GENOMIC DNA]</scope>
    <source>
        <strain evidence="3">A3/5</strain>
    </source>
</reference>
<feature type="compositionally biased region" description="Gly residues" evidence="1">
    <location>
        <begin position="224"/>
        <end position="242"/>
    </location>
</feature>
<dbReference type="OrthoDB" id="4758395at2759"/>
<sequence>MPCLAFPLSDGHEENPPLLDVFLRDRTVAERCIVVGWSKSQYERIALQRLSEFTDRFSGRSQCHERTIEELISKSGAISIHHTVSLQTKHGSPESTQQPVRRSAARASSLDPCPSLESDHSSVDNGPAPQHQNMSSVTSEAQIPQPEAAGPSIFSVIRQILAHDPLYAEDVVSGVQNLPIDGRDILVPPEDECVDGSTNNPPRTSNTPSNKRQRSKGKSTGVDSGSGTGGGQQGYGEGGSGHSGQDNADGSGDGKSNDDSPPRKKRNKDKIRRWICPYCLAYPEIYNIPLFSNCSGNMTEVHKWKEHLVKHHSQKVKSSNRNREAPARFYMTELQQTLIQQAAEKYTKRPRDVTKWLDYWKKLFVEVWWILFLKADFPHFNEPLSPFHIDSGESPNLGQHVLEKAEILLVGPILEGKAKKAVRNNVIASVQDFKPTAEDIKAMMSEAITVALLNSPAATGAAQWWVRASPEMFGNAKRKDGRALADDEDESENGDDSDSESDDNRPSTPSDSVTAPRTPEPAEVNPKQAPPPAQQTIVPLRLFPWGTRVTVDLFPVNPLHSETQAGQLTHPPTVYIASMSQTPVQPPPSLMPITDTFDEDVLDSMVDIDATMPA</sequence>
<proteinExistence type="predicted"/>
<dbReference type="Proteomes" id="UP000245910">
    <property type="component" value="Chromosome II"/>
</dbReference>
<evidence type="ECO:0000313" key="3">
    <source>
        <dbReference type="Proteomes" id="UP000245910"/>
    </source>
</evidence>